<keyword evidence="26" id="KW-0449">Lipoprotein</keyword>
<feature type="binding site" evidence="30">
    <location>
        <position position="1227"/>
    </location>
    <ligand>
        <name>ATP</name>
        <dbReference type="ChEBI" id="CHEBI:30616"/>
    </ligand>
</feature>
<dbReference type="EC" id="2.7.11.13" evidence="7"/>
<dbReference type="SMART" id="SM00220">
    <property type="entry name" value="S_TKc"/>
    <property type="match status" value="1"/>
</dbReference>
<keyword evidence="17 30" id="KW-0547">Nucleotide-binding</keyword>
<evidence type="ECO:0000256" key="6">
    <source>
        <dbReference type="ARBA" id="ARBA00009616"/>
    </source>
</evidence>
<keyword evidence="22" id="KW-0460">Magnesium</keyword>
<dbReference type="Pfam" id="PF00400">
    <property type="entry name" value="WD40"/>
    <property type="match status" value="5"/>
</dbReference>
<dbReference type="FunFam" id="1.10.510.10:FF:000151">
    <property type="entry name" value="Serine/threonine-protein kinase"/>
    <property type="match status" value="1"/>
</dbReference>
<dbReference type="GO" id="GO:0007200">
    <property type="term" value="P:phospholipase C-activating G protein-coupled receptor signaling pathway"/>
    <property type="evidence" value="ECO:0007669"/>
    <property type="project" value="TreeGrafter"/>
</dbReference>
<dbReference type="PANTHER" id="PTHR22968">
    <property type="entry name" value="PROTEIN KINASE C, MU"/>
    <property type="match status" value="1"/>
</dbReference>
<feature type="compositionally biased region" description="Acidic residues" evidence="31">
    <location>
        <begin position="283"/>
        <end position="298"/>
    </location>
</feature>
<dbReference type="FunFam" id="2.130.10.10:FF:000317">
    <property type="entry name" value="striatin-4 isoform X2"/>
    <property type="match status" value="1"/>
</dbReference>
<dbReference type="Pfam" id="PF25525">
    <property type="entry name" value="Ubiquitin_PRKD1_N"/>
    <property type="match status" value="1"/>
</dbReference>
<dbReference type="Gene3D" id="2.30.29.30">
    <property type="entry name" value="Pleckstrin-homology domain (PH domain)/Phosphotyrosine-binding domain (PTB)"/>
    <property type="match status" value="1"/>
</dbReference>
<dbReference type="GO" id="GO:0005516">
    <property type="term" value="F:calmodulin binding"/>
    <property type="evidence" value="ECO:0007669"/>
    <property type="project" value="UniProtKB-KW"/>
</dbReference>
<feature type="compositionally biased region" description="Low complexity" evidence="31">
    <location>
        <begin position="1554"/>
        <end position="1572"/>
    </location>
</feature>
<dbReference type="InterPro" id="IPR008271">
    <property type="entry name" value="Ser/Thr_kinase_AS"/>
</dbReference>
<evidence type="ECO:0000256" key="10">
    <source>
        <dbReference type="ARBA" id="ARBA00022490"/>
    </source>
</evidence>
<feature type="domain" description="Phorbol-ester/DAG-type" evidence="35">
    <location>
        <begin position="872"/>
        <end position="922"/>
    </location>
</feature>
<comment type="similarity">
    <text evidence="4">Belongs to the G protein gamma family.</text>
</comment>
<reference evidence="37" key="1">
    <citation type="journal article" date="2013" name="Science">
        <title>Comparative analysis of bat genomes provides insight into the evolution of flight and immunity.</title>
        <authorList>
            <person name="Zhang G."/>
            <person name="Cowled C."/>
            <person name="Shi Z."/>
            <person name="Huang Z."/>
            <person name="Bishop-Lilly K.A."/>
            <person name="Fang X."/>
            <person name="Wynne J.W."/>
            <person name="Xiong Z."/>
            <person name="Baker M.L."/>
            <person name="Zhao W."/>
            <person name="Tachedjian M."/>
            <person name="Zhu Y."/>
            <person name="Zhou P."/>
            <person name="Jiang X."/>
            <person name="Ng J."/>
            <person name="Yang L."/>
            <person name="Wu L."/>
            <person name="Xiao J."/>
            <person name="Feng Y."/>
            <person name="Chen Y."/>
            <person name="Sun X."/>
            <person name="Zhang Y."/>
            <person name="Marsh G.A."/>
            <person name="Crameri G."/>
            <person name="Broder C.C."/>
            <person name="Frey K.G."/>
            <person name="Wang L.F."/>
            <person name="Wang J."/>
        </authorList>
    </citation>
    <scope>NUCLEOTIDE SEQUENCE [LARGE SCALE GENOMIC DNA]</scope>
</reference>
<dbReference type="SUPFAM" id="SSF50729">
    <property type="entry name" value="PH domain-like"/>
    <property type="match status" value="1"/>
</dbReference>
<dbReference type="Pfam" id="PF08232">
    <property type="entry name" value="Striatin"/>
    <property type="match status" value="1"/>
</dbReference>
<dbReference type="InterPro" id="IPR013258">
    <property type="entry name" value="Striatin_N"/>
</dbReference>
<feature type="compositionally biased region" description="Pro residues" evidence="31">
    <location>
        <begin position="1503"/>
        <end position="1523"/>
    </location>
</feature>
<comment type="similarity">
    <text evidence="5">Belongs to the protein kinase superfamily. CAMK Ser/Thr protein kinase family. PKD subfamily.</text>
</comment>
<evidence type="ECO:0000256" key="4">
    <source>
        <dbReference type="ARBA" id="ARBA00007431"/>
    </source>
</evidence>
<dbReference type="InterPro" id="IPR017441">
    <property type="entry name" value="Protein_kinase_ATP_BS"/>
</dbReference>
<evidence type="ECO:0000256" key="21">
    <source>
        <dbReference type="ARBA" id="ARBA00022840"/>
    </source>
</evidence>
<dbReference type="Gene3D" id="3.30.60.20">
    <property type="match status" value="1"/>
</dbReference>
<dbReference type="PROSITE" id="PS00107">
    <property type="entry name" value="PROTEIN_KINASE_ATP"/>
    <property type="match status" value="1"/>
</dbReference>
<dbReference type="Pfam" id="PF00169">
    <property type="entry name" value="PH"/>
    <property type="match status" value="1"/>
</dbReference>
<evidence type="ECO:0000256" key="20">
    <source>
        <dbReference type="ARBA" id="ARBA00022833"/>
    </source>
</evidence>
<feature type="domain" description="G protein gamma" evidence="34">
    <location>
        <begin position="1607"/>
        <end position="1683"/>
    </location>
</feature>
<dbReference type="EMBL" id="KB113168">
    <property type="protein sequence ID" value="ELK23987.1"/>
    <property type="molecule type" value="Genomic_DNA"/>
</dbReference>
<dbReference type="SUPFAM" id="SSF57889">
    <property type="entry name" value="Cysteine-rich domain"/>
    <property type="match status" value="1"/>
</dbReference>
<dbReference type="InterPro" id="IPR046349">
    <property type="entry name" value="C1-like_sf"/>
</dbReference>
<evidence type="ECO:0000256" key="1">
    <source>
        <dbReference type="ARBA" id="ARBA00001946"/>
    </source>
</evidence>
<feature type="domain" description="Protein kinase" evidence="33">
    <location>
        <begin position="1198"/>
        <end position="1454"/>
    </location>
</feature>
<dbReference type="InterPro" id="IPR011993">
    <property type="entry name" value="PH-like_dom_sf"/>
</dbReference>
<dbReference type="SMART" id="SM00233">
    <property type="entry name" value="PH"/>
    <property type="match status" value="1"/>
</dbReference>
<keyword evidence="14" id="KW-0808">Transferase</keyword>
<dbReference type="PROSITE" id="PS50058">
    <property type="entry name" value="G_PROTEIN_GAMMA"/>
    <property type="match status" value="1"/>
</dbReference>
<dbReference type="InterPro" id="IPR000719">
    <property type="entry name" value="Prot_kinase_dom"/>
</dbReference>
<gene>
    <name evidence="36" type="ORF">MDA_GLEAN10008328</name>
</gene>
<keyword evidence="23" id="KW-0112">Calmodulin-binding</keyword>
<keyword evidence="16" id="KW-0677">Repeat</keyword>
<evidence type="ECO:0000256" key="5">
    <source>
        <dbReference type="ARBA" id="ARBA00008582"/>
    </source>
</evidence>
<dbReference type="SMART" id="SM01224">
    <property type="entry name" value="G_gamma"/>
    <property type="match status" value="1"/>
</dbReference>
<dbReference type="Gene3D" id="2.130.10.10">
    <property type="entry name" value="YVTN repeat-like/Quinoprotein amine dehydrogenase"/>
    <property type="match status" value="3"/>
</dbReference>
<dbReference type="InterPro" id="IPR011009">
    <property type="entry name" value="Kinase-like_dom_sf"/>
</dbReference>
<dbReference type="PROSITE" id="PS50082">
    <property type="entry name" value="WD_REPEATS_2"/>
    <property type="match status" value="4"/>
</dbReference>
<evidence type="ECO:0000256" key="25">
    <source>
        <dbReference type="ARBA" id="ARBA00023224"/>
    </source>
</evidence>
<keyword evidence="25" id="KW-0807">Transducer</keyword>
<evidence type="ECO:0000256" key="26">
    <source>
        <dbReference type="ARBA" id="ARBA00023288"/>
    </source>
</evidence>
<keyword evidence="15" id="KW-0479">Metal-binding</keyword>
<dbReference type="FunFam" id="3.30.200.20:FF:000137">
    <property type="entry name" value="Serine/threonine-protein kinase"/>
    <property type="match status" value="1"/>
</dbReference>
<protein>
    <recommendedName>
        <fullName evidence="7">protein kinase C</fullName>
        <ecNumber evidence="7">2.7.11.13</ecNumber>
    </recommendedName>
</protein>
<dbReference type="SMART" id="SM00224">
    <property type="entry name" value="GGL"/>
    <property type="match status" value="1"/>
</dbReference>
<dbReference type="InterPro" id="IPR020472">
    <property type="entry name" value="WD40_PAC1"/>
</dbReference>
<dbReference type="GO" id="GO:0035556">
    <property type="term" value="P:intracellular signal transduction"/>
    <property type="evidence" value="ECO:0007669"/>
    <property type="project" value="TreeGrafter"/>
</dbReference>
<keyword evidence="19" id="KW-0418">Kinase</keyword>
<dbReference type="PROSITE" id="PS00108">
    <property type="entry name" value="PROTEIN_KINASE_ST"/>
    <property type="match status" value="1"/>
</dbReference>
<dbReference type="SMART" id="SM00320">
    <property type="entry name" value="WD40"/>
    <property type="match status" value="7"/>
</dbReference>
<keyword evidence="24" id="KW-0472">Membrane</keyword>
<dbReference type="PROSITE" id="PS50003">
    <property type="entry name" value="PH_DOMAIN"/>
    <property type="match status" value="1"/>
</dbReference>
<evidence type="ECO:0000256" key="30">
    <source>
        <dbReference type="PROSITE-ProRule" id="PRU10141"/>
    </source>
</evidence>
<dbReference type="InterPro" id="IPR002219">
    <property type="entry name" value="PKC_DAG/PE"/>
</dbReference>
<keyword evidence="13 29" id="KW-0853">WD repeat</keyword>
<keyword evidence="27" id="KW-0636">Prenylation</keyword>
<evidence type="ECO:0000256" key="31">
    <source>
        <dbReference type="SAM" id="MobiDB-lite"/>
    </source>
</evidence>
<accession>L5LCT3</accession>
<dbReference type="PANTHER" id="PTHR22968:SF12">
    <property type="entry name" value="SERINE_THREONINE-PROTEIN KINASE D2"/>
    <property type="match status" value="1"/>
</dbReference>
<dbReference type="PROSITE" id="PS50294">
    <property type="entry name" value="WD_REPEATS_REGION"/>
    <property type="match status" value="3"/>
</dbReference>
<feature type="compositionally biased region" description="Basic and acidic residues" evidence="31">
    <location>
        <begin position="313"/>
        <end position="326"/>
    </location>
</feature>
<evidence type="ECO:0000256" key="11">
    <source>
        <dbReference type="ARBA" id="ARBA00022527"/>
    </source>
</evidence>
<evidence type="ECO:0000256" key="18">
    <source>
        <dbReference type="ARBA" id="ARBA00022771"/>
    </source>
</evidence>
<dbReference type="Proteomes" id="UP000010556">
    <property type="component" value="Unassembled WGS sequence"/>
</dbReference>
<dbReference type="FunFam" id="2.30.29.30:FF:000056">
    <property type="entry name" value="Serine/threonine-protein kinase"/>
    <property type="match status" value="1"/>
</dbReference>
<evidence type="ECO:0000256" key="17">
    <source>
        <dbReference type="ARBA" id="ARBA00022741"/>
    </source>
</evidence>
<dbReference type="PROSITE" id="PS00678">
    <property type="entry name" value="WD_REPEATS_1"/>
    <property type="match status" value="1"/>
</dbReference>
<dbReference type="Pfam" id="PF00069">
    <property type="entry name" value="Pkinase"/>
    <property type="match status" value="1"/>
</dbReference>
<keyword evidence="12" id="KW-0597">Phosphoprotein</keyword>
<dbReference type="Pfam" id="PF00631">
    <property type="entry name" value="G-gamma"/>
    <property type="match status" value="1"/>
</dbReference>
<feature type="compositionally biased region" description="Pro residues" evidence="31">
    <location>
        <begin position="351"/>
        <end position="361"/>
    </location>
</feature>
<dbReference type="FunFam" id="2.130.10.10:FF:000756">
    <property type="entry name" value="striatin-4 isoform X2"/>
    <property type="match status" value="1"/>
</dbReference>
<evidence type="ECO:0000256" key="9">
    <source>
        <dbReference type="ARBA" id="ARBA00022481"/>
    </source>
</evidence>
<dbReference type="GO" id="GO:0008270">
    <property type="term" value="F:zinc ion binding"/>
    <property type="evidence" value="ECO:0007669"/>
    <property type="project" value="UniProtKB-KW"/>
</dbReference>
<dbReference type="GO" id="GO:0005524">
    <property type="term" value="F:ATP binding"/>
    <property type="evidence" value="ECO:0007669"/>
    <property type="project" value="UniProtKB-UniRule"/>
</dbReference>
<evidence type="ECO:0000256" key="22">
    <source>
        <dbReference type="ARBA" id="ARBA00022842"/>
    </source>
</evidence>
<keyword evidence="9" id="KW-0488">Methylation</keyword>
<feature type="repeat" description="WD" evidence="29">
    <location>
        <begin position="475"/>
        <end position="508"/>
    </location>
</feature>
<feature type="region of interest" description="Disordered" evidence="31">
    <location>
        <begin position="1501"/>
        <end position="1524"/>
    </location>
</feature>
<feature type="region of interest" description="Disordered" evidence="31">
    <location>
        <begin position="990"/>
        <end position="1019"/>
    </location>
</feature>
<dbReference type="GO" id="GO:0005776">
    <property type="term" value="C:autophagosome"/>
    <property type="evidence" value="ECO:0007669"/>
    <property type="project" value="UniProtKB-SubCell"/>
</dbReference>
<dbReference type="InterPro" id="IPR057764">
    <property type="entry name" value="Ubiquitin_PRKD1-3_N"/>
</dbReference>
<keyword evidence="11" id="KW-0723">Serine/threonine-protein kinase</keyword>
<dbReference type="Pfam" id="PF00130">
    <property type="entry name" value="C1_1"/>
    <property type="match status" value="1"/>
</dbReference>
<feature type="repeat" description="WD" evidence="29">
    <location>
        <begin position="663"/>
        <end position="704"/>
    </location>
</feature>
<keyword evidence="37" id="KW-1185">Reference proteome</keyword>
<dbReference type="PROSITE" id="PS00479">
    <property type="entry name" value="ZF_DAG_PE_1"/>
    <property type="match status" value="1"/>
</dbReference>
<evidence type="ECO:0000259" key="35">
    <source>
        <dbReference type="PROSITE" id="PS50081"/>
    </source>
</evidence>
<comment type="subcellular location">
    <subcellularLocation>
        <location evidence="2">Cell membrane</location>
        <topology evidence="2">Lipid-anchor</topology>
        <orientation evidence="2">Cytoplasmic side</orientation>
    </subcellularLocation>
    <subcellularLocation>
        <location evidence="3">Cytoplasmic vesicle</location>
        <location evidence="3">Autophagosome</location>
    </subcellularLocation>
</comment>
<evidence type="ECO:0000256" key="24">
    <source>
        <dbReference type="ARBA" id="ARBA00023136"/>
    </source>
</evidence>
<evidence type="ECO:0000256" key="2">
    <source>
        <dbReference type="ARBA" id="ARBA00004342"/>
    </source>
</evidence>
<keyword evidence="10" id="KW-0963">Cytoplasm</keyword>
<evidence type="ECO:0000256" key="7">
    <source>
        <dbReference type="ARBA" id="ARBA00012429"/>
    </source>
</evidence>
<feature type="region of interest" description="Disordered" evidence="31">
    <location>
        <begin position="1"/>
        <end position="28"/>
    </location>
</feature>
<dbReference type="CDD" id="cd00200">
    <property type="entry name" value="WD40"/>
    <property type="match status" value="1"/>
</dbReference>
<feature type="repeat" description="WD" evidence="29">
    <location>
        <begin position="422"/>
        <end position="463"/>
    </location>
</feature>
<evidence type="ECO:0000256" key="12">
    <source>
        <dbReference type="ARBA" id="ARBA00022553"/>
    </source>
</evidence>
<evidence type="ECO:0000256" key="14">
    <source>
        <dbReference type="ARBA" id="ARBA00022679"/>
    </source>
</evidence>
<dbReference type="SUPFAM" id="SSF56112">
    <property type="entry name" value="Protein kinase-like (PK-like)"/>
    <property type="match status" value="1"/>
</dbReference>
<dbReference type="InterPro" id="IPR015898">
    <property type="entry name" value="G-protein_gamma-like_dom"/>
</dbReference>
<comment type="similarity">
    <text evidence="6">Belongs to the WD repeat striatin family.</text>
</comment>
<dbReference type="eggNOG" id="KOG4236">
    <property type="taxonomic scope" value="Eukaryota"/>
</dbReference>
<name>L5LCT3_MYODS</name>
<keyword evidence="18" id="KW-0863">Zinc-finger</keyword>
<feature type="compositionally biased region" description="Acidic residues" evidence="31">
    <location>
        <begin position="253"/>
        <end position="264"/>
    </location>
</feature>
<dbReference type="CDD" id="cd14082">
    <property type="entry name" value="STKc_PKD"/>
    <property type="match status" value="1"/>
</dbReference>
<evidence type="ECO:0000256" key="29">
    <source>
        <dbReference type="PROSITE-ProRule" id="PRU00221"/>
    </source>
</evidence>
<evidence type="ECO:0000313" key="36">
    <source>
        <dbReference type="EMBL" id="ELK23987.1"/>
    </source>
</evidence>
<evidence type="ECO:0000256" key="16">
    <source>
        <dbReference type="ARBA" id="ARBA00022737"/>
    </source>
</evidence>
<dbReference type="PROSITE" id="PS50081">
    <property type="entry name" value="ZF_DAG_PE_2"/>
    <property type="match status" value="1"/>
</dbReference>
<dbReference type="SUPFAM" id="SSF48670">
    <property type="entry name" value="Transducin (heterotrimeric G protein), gamma chain"/>
    <property type="match status" value="1"/>
</dbReference>
<evidence type="ECO:0000256" key="15">
    <source>
        <dbReference type="ARBA" id="ARBA00022723"/>
    </source>
</evidence>
<sequence>MNESCAQGSGQGLRNVARGQDPASQVVGRVSPDDLLTDQSRLGQPVPADGVKWLAGALGHVCGTSPSFWADSSGMAQVAFLQGERKGQENLKTDLVRRIKMLEYALKQERAKYHKLKFGTDPNQGEKKPELSEQVSNGPVESVTLENSPLVWKEGRQLLRQYLEEVGYTDTILDMRSKRVRSLLGRSLEINGTVEPSEGGPRATPGPGGLSGGESLLVKQIEEQIKRNAAGKDGKERLGGSVLEQIPFLQNCEDEDSDEDDELDSVQHKKQRVKLPAKALVPELEDEDEEDDSEDAINEFDFLGSGEDGEGSPDPRRCAGEGAHHELESRRVKLQGILADLRDVDGLPPKVTGPPPGTPQPRPHEGSFGFSSDVFIMDTIGGGEVSLGDLADLTVTNDNDLSCDLSDSKDAFKKTWNPKFTLRSHYDGIRSLAFHHSQSALLTASEDGTLKLWNLQKAVTAKKNAAQDVEPIHAFRAHRGPVLAVAMGSNSEYCYSGGADARIHSWKIPDLNMDPYDGYDPSVLSHVLEGHGDAVWGLAFSPTSQRLASCSADGTIRIWDPSSSSPACLCTFPTASDHRIPTSVAFTSTEPAHIVASFRSGDTVLYDLEAGSALLTLESQGSSGPTQINQVVSHPNQPLTITAHDDRGIRFLDNRTGKCVHSMVAHLDAVTCLAVDPNGVFLMSGSHDCSLRLWSLDNKTCVQEITAHRKKHEEAIHAVACHPSKALIASAGADALAKVSVPVPAPGPGVSFHIQIGLTREFVLLPAASELAHVKQLACSIVDQKFPECGFYGLYDKILLFKHDPTSANLLQLDTFPLIFREWEGGGETEREKHRCERDTWIDCLLHGAPEGALDQPANRASATFEDFQIRPHALTVHSYRAPAFCDHCGEMLFGLVRQGLKCDGCGLNYHKRCAFSIPNNCSGARKRRLSSTSLASGHSLRLNCKFNCHKRCATRVPNDCLGEALINGDVPMEEATDFSEADKSALMDESDDSGIIPGSHSENALHASEEEEAEGGKAQSSLGYIPLMRVVQSVRHTTRKSSSTLHEGWVVHYSNKDTLRKRHYWRLDSKCITLFQNNTTNRYYKEIPLSEILTVEPAQNFSLVPPGTNPHCFEIVTANATYFVGETPGGAPGGPSGQGAEAARAWETAIRQALMPVILQDAPSAPGHVPHRQASLSISVSNSQIQENVDIATVYQIFPDEVLGSGQFGVVYGGKHRKTGRDVAVKVIDKLRFPTKQESQLRNEVAILQSLRHPGIVNLECMFETPEKVFVVMEKLHGDMLEMILSSEKGRLPERLTKFLITQILVALRHLHFKNIVHCDLKPENVLLASADPFPQVKLCDFGFARIIGEKSFRRSVVGTPAYLAPEVLLNQGYNRSLDMWSVGVIMYVSLSGTFPFNEDEDINDQIQNAAFMYPACPWSHISAGAIDLINNLLQVKMRKRYSVDKSLSHPWLQEYQTWLDLRELEGKMGERPCNTPIFSTKDRNVTIGIWSPSLSLSLFPSPQPARPQTPAPRADPIPKPEALPGLIWDLGQQLGDLSLEQESGRSSGFYEDPSSTGGPDSPPSTFCGDSGFSGSGSYGRLGPSEPRGIYASERPKSLVAAMSNNMAKIAEARKAVEQLKLEVNIDRMKVRGNLQNFKMSNTAAAELLAFCETHAKDDPLVTPVPAAENPFRDKRLFCVLL</sequence>
<dbReference type="InterPro" id="IPR019775">
    <property type="entry name" value="WD40_repeat_CS"/>
</dbReference>
<evidence type="ECO:0000256" key="28">
    <source>
        <dbReference type="ARBA" id="ARBA00047272"/>
    </source>
</evidence>
<evidence type="ECO:0000259" key="32">
    <source>
        <dbReference type="PROSITE" id="PS50003"/>
    </source>
</evidence>
<dbReference type="FunFam" id="2.130.10.10:FF:000246">
    <property type="entry name" value="striatin-4 isoform X1"/>
    <property type="match status" value="1"/>
</dbReference>
<dbReference type="Gene3D" id="4.10.260.10">
    <property type="entry name" value="Transducin (heterotrimeric G protein), gamma chain"/>
    <property type="match status" value="1"/>
</dbReference>
<evidence type="ECO:0000256" key="13">
    <source>
        <dbReference type="ARBA" id="ARBA00022574"/>
    </source>
</evidence>
<dbReference type="PROSITE" id="PS50011">
    <property type="entry name" value="PROTEIN_KINASE_DOM"/>
    <property type="match status" value="1"/>
</dbReference>
<dbReference type="FunFam" id="3.30.60.20:FF:000019">
    <property type="entry name" value="Serine/threonine-protein kinase"/>
    <property type="match status" value="1"/>
</dbReference>
<keyword evidence="20" id="KW-0862">Zinc</keyword>
<dbReference type="InterPro" id="IPR001849">
    <property type="entry name" value="PH_domain"/>
</dbReference>
<dbReference type="GO" id="GO:0004697">
    <property type="term" value="F:diacylglycerol-dependent serine/threonine kinase activity"/>
    <property type="evidence" value="ECO:0007669"/>
    <property type="project" value="UniProtKB-EC"/>
</dbReference>
<proteinExistence type="inferred from homology"/>
<feature type="region of interest" description="Disordered" evidence="31">
    <location>
        <begin position="1544"/>
        <end position="1581"/>
    </location>
</feature>
<dbReference type="SUPFAM" id="SSF50978">
    <property type="entry name" value="WD40 repeat-like"/>
    <property type="match status" value="1"/>
</dbReference>
<dbReference type="CDD" id="cd01239">
    <property type="entry name" value="PH_PKD"/>
    <property type="match status" value="1"/>
</dbReference>
<dbReference type="PRINTS" id="PR00320">
    <property type="entry name" value="GPROTEINBRPT"/>
</dbReference>
<dbReference type="FunFam" id="4.10.260.10:FF:000001">
    <property type="entry name" value="Guanine nucleotide-binding protein subunit gamma"/>
    <property type="match status" value="1"/>
</dbReference>
<evidence type="ECO:0000256" key="3">
    <source>
        <dbReference type="ARBA" id="ARBA00004419"/>
    </source>
</evidence>
<dbReference type="GO" id="GO:0005829">
    <property type="term" value="C:cytosol"/>
    <property type="evidence" value="ECO:0007669"/>
    <property type="project" value="TreeGrafter"/>
</dbReference>
<evidence type="ECO:0000259" key="34">
    <source>
        <dbReference type="PROSITE" id="PS50058"/>
    </source>
</evidence>
<evidence type="ECO:0000259" key="33">
    <source>
        <dbReference type="PROSITE" id="PS50011"/>
    </source>
</evidence>
<organism evidence="36 37">
    <name type="scientific">Myotis davidii</name>
    <name type="common">David's myotis</name>
    <dbReference type="NCBI Taxonomy" id="225400"/>
    <lineage>
        <taxon>Eukaryota</taxon>
        <taxon>Metazoa</taxon>
        <taxon>Chordata</taxon>
        <taxon>Craniata</taxon>
        <taxon>Vertebrata</taxon>
        <taxon>Euteleostomi</taxon>
        <taxon>Mammalia</taxon>
        <taxon>Eutheria</taxon>
        <taxon>Laurasiatheria</taxon>
        <taxon>Chiroptera</taxon>
        <taxon>Yangochiroptera</taxon>
        <taxon>Vespertilionidae</taxon>
        <taxon>Myotis</taxon>
    </lineage>
</organism>
<dbReference type="InterPro" id="IPR015943">
    <property type="entry name" value="WD40/YVTN_repeat-like_dom_sf"/>
</dbReference>
<keyword evidence="21 30" id="KW-0067">ATP-binding</keyword>
<dbReference type="InterPro" id="IPR036284">
    <property type="entry name" value="GGL_sf"/>
</dbReference>
<dbReference type="Gene3D" id="1.10.510.10">
    <property type="entry name" value="Transferase(Phosphotransferase) domain 1"/>
    <property type="match status" value="1"/>
</dbReference>
<feature type="domain" description="PH" evidence="32">
    <location>
        <begin position="1044"/>
        <end position="1156"/>
    </location>
</feature>
<comment type="catalytic activity">
    <reaction evidence="28">
        <text>L-threonyl-[protein] + ATP = O-phospho-L-threonyl-[protein] + ADP + H(+)</text>
        <dbReference type="Rhea" id="RHEA:46608"/>
        <dbReference type="Rhea" id="RHEA-COMP:11060"/>
        <dbReference type="Rhea" id="RHEA-COMP:11605"/>
        <dbReference type="ChEBI" id="CHEBI:15378"/>
        <dbReference type="ChEBI" id="CHEBI:30013"/>
        <dbReference type="ChEBI" id="CHEBI:30616"/>
        <dbReference type="ChEBI" id="CHEBI:61977"/>
        <dbReference type="ChEBI" id="CHEBI:456216"/>
        <dbReference type="EC" id="2.7.11.13"/>
    </reaction>
</comment>
<dbReference type="InterPro" id="IPR001680">
    <property type="entry name" value="WD40_rpt"/>
</dbReference>
<evidence type="ECO:0000256" key="19">
    <source>
        <dbReference type="ARBA" id="ARBA00022777"/>
    </source>
</evidence>
<dbReference type="GO" id="GO:0005886">
    <property type="term" value="C:plasma membrane"/>
    <property type="evidence" value="ECO:0007669"/>
    <property type="project" value="UniProtKB-SubCell"/>
</dbReference>
<feature type="region of interest" description="Disordered" evidence="31">
    <location>
        <begin position="253"/>
        <end position="326"/>
    </location>
</feature>
<feature type="repeat" description="WD" evidence="29">
    <location>
        <begin position="528"/>
        <end position="560"/>
    </location>
</feature>
<evidence type="ECO:0000256" key="23">
    <source>
        <dbReference type="ARBA" id="ARBA00022860"/>
    </source>
</evidence>
<comment type="cofactor">
    <cofactor evidence="1">
        <name>Mg(2+)</name>
        <dbReference type="ChEBI" id="CHEBI:18420"/>
    </cofactor>
</comment>
<dbReference type="InterPro" id="IPR036322">
    <property type="entry name" value="WD40_repeat_dom_sf"/>
</dbReference>
<keyword evidence="8" id="KW-1003">Cell membrane</keyword>
<dbReference type="SMART" id="SM00109">
    <property type="entry name" value="C1"/>
    <property type="match status" value="1"/>
</dbReference>
<feature type="region of interest" description="Disordered" evidence="31">
    <location>
        <begin position="343"/>
        <end position="366"/>
    </location>
</feature>
<feature type="region of interest" description="Disordered" evidence="31">
    <location>
        <begin position="118"/>
        <end position="140"/>
    </location>
</feature>
<evidence type="ECO:0000256" key="8">
    <source>
        <dbReference type="ARBA" id="ARBA00022475"/>
    </source>
</evidence>
<evidence type="ECO:0000256" key="27">
    <source>
        <dbReference type="ARBA" id="ARBA00023289"/>
    </source>
</evidence>
<feature type="region of interest" description="Disordered" evidence="31">
    <location>
        <begin position="191"/>
        <end position="214"/>
    </location>
</feature>
<evidence type="ECO:0000313" key="37">
    <source>
        <dbReference type="Proteomes" id="UP000010556"/>
    </source>
</evidence>
<dbReference type="Gene3D" id="1.20.5.300">
    <property type="match status" value="1"/>
</dbReference>
<dbReference type="CDD" id="cd20840">
    <property type="entry name" value="C1_PKD2_rpt1"/>
    <property type="match status" value="1"/>
</dbReference>
<dbReference type="CDD" id="cd00068">
    <property type="entry name" value="GGL"/>
    <property type="match status" value="1"/>
</dbReference>